<comment type="caution">
    <text evidence="1">The sequence shown here is derived from an EMBL/GenBank/DDBJ whole genome shotgun (WGS) entry which is preliminary data.</text>
</comment>
<dbReference type="InterPro" id="IPR029063">
    <property type="entry name" value="SAM-dependent_MTases_sf"/>
</dbReference>
<dbReference type="EMBL" id="BLLB01000002">
    <property type="protein sequence ID" value="GFH01456.1"/>
    <property type="molecule type" value="Genomic_DNA"/>
</dbReference>
<proteinExistence type="predicted"/>
<gene>
    <name evidence="1" type="ORF">MHIP_19390</name>
</gene>
<protein>
    <recommendedName>
        <fullName evidence="3">SAM-dependent methyltransferase</fullName>
    </recommendedName>
</protein>
<sequence>MGSTSPLREPSRDGLVFPAVDIAEGDAEYLPDTLATRGLTTTDVVISSLPWASFGTELQQRLIHAVTATLSPDSVFATFSYAHAQQLPQARRFRTLLAERFEEVTVRRTVWCNIPPAYVLQARRPRRP</sequence>
<dbReference type="SUPFAM" id="SSF53335">
    <property type="entry name" value="S-adenosyl-L-methionine-dependent methyltransferases"/>
    <property type="match status" value="1"/>
</dbReference>
<dbReference type="AlphaFoldDB" id="A0A7I9ZKY8"/>
<name>A0A7I9ZKY8_9MYCO</name>
<reference evidence="1 2" key="1">
    <citation type="journal article" date="2019" name="Emerg. Microbes Infect.">
        <title>Comprehensive subspecies identification of 175 nontuberculous mycobacteria species based on 7547 genomic profiles.</title>
        <authorList>
            <person name="Matsumoto Y."/>
            <person name="Kinjo T."/>
            <person name="Motooka D."/>
            <person name="Nabeya D."/>
            <person name="Jung N."/>
            <person name="Uechi K."/>
            <person name="Horii T."/>
            <person name="Iida T."/>
            <person name="Fujita J."/>
            <person name="Nakamura S."/>
        </authorList>
    </citation>
    <scope>NUCLEOTIDE SEQUENCE [LARGE SCALE GENOMIC DNA]</scope>
    <source>
        <strain evidence="1 2">JCM 30996</strain>
    </source>
</reference>
<accession>A0A7I9ZKY8</accession>
<dbReference type="RefSeq" id="WP_163888252.1">
    <property type="nucleotide sequence ID" value="NZ_BLLB01000002.1"/>
</dbReference>
<organism evidence="1 2">
    <name type="scientific">Mycolicibacterium hippocampi</name>
    <dbReference type="NCBI Taxonomy" id="659824"/>
    <lineage>
        <taxon>Bacteria</taxon>
        <taxon>Bacillati</taxon>
        <taxon>Actinomycetota</taxon>
        <taxon>Actinomycetes</taxon>
        <taxon>Mycobacteriales</taxon>
        <taxon>Mycobacteriaceae</taxon>
        <taxon>Mycolicibacterium</taxon>
    </lineage>
</organism>
<evidence type="ECO:0000313" key="2">
    <source>
        <dbReference type="Proteomes" id="UP000465304"/>
    </source>
</evidence>
<dbReference type="Proteomes" id="UP000465304">
    <property type="component" value="Unassembled WGS sequence"/>
</dbReference>
<evidence type="ECO:0008006" key="3">
    <source>
        <dbReference type="Google" id="ProtNLM"/>
    </source>
</evidence>
<evidence type="ECO:0000313" key="1">
    <source>
        <dbReference type="EMBL" id="GFH01456.1"/>
    </source>
</evidence>
<keyword evidence="2" id="KW-1185">Reference proteome</keyword>